<gene>
    <name evidence="1" type="ORF">Bfra_004800</name>
</gene>
<evidence type="ECO:0000313" key="2">
    <source>
        <dbReference type="Proteomes" id="UP000531561"/>
    </source>
</evidence>
<accession>A0A8H6ATM6</accession>
<protein>
    <submittedName>
        <fullName evidence="1">Putative glycosyl protein</fullName>
    </submittedName>
</protein>
<comment type="caution">
    <text evidence="1">The sequence shown here is derived from an EMBL/GenBank/DDBJ whole genome shotgun (WGS) entry which is preliminary data.</text>
</comment>
<feature type="non-terminal residue" evidence="1">
    <location>
        <position position="85"/>
    </location>
</feature>
<evidence type="ECO:0000313" key="1">
    <source>
        <dbReference type="EMBL" id="KAF5873343.1"/>
    </source>
</evidence>
<keyword evidence="2" id="KW-1185">Reference proteome</keyword>
<dbReference type="GeneID" id="59258886"/>
<reference evidence="1 2" key="1">
    <citation type="journal article" date="2020" name="Phytopathology">
        <title>A high-quality genome resource of Botrytis fragariae, a new and rapidly spreading fungal pathogen causing strawberry gray mold in the U.S.A.</title>
        <authorList>
            <person name="Wu Y."/>
            <person name="Saski C.A."/>
            <person name="Schnabel G."/>
            <person name="Xiao S."/>
            <person name="Hu M."/>
        </authorList>
    </citation>
    <scope>NUCLEOTIDE SEQUENCE [LARGE SCALE GENOMIC DNA]</scope>
    <source>
        <strain evidence="1 2">BVB16</strain>
    </source>
</reference>
<name>A0A8H6ATM6_9HELO</name>
<dbReference type="EMBL" id="JABFCT010000008">
    <property type="protein sequence ID" value="KAF5873343.1"/>
    <property type="molecule type" value="Genomic_DNA"/>
</dbReference>
<dbReference type="Proteomes" id="UP000531561">
    <property type="component" value="Unassembled WGS sequence"/>
</dbReference>
<sequence length="85" mass="10176">NEFQEWYKGWTEATFKIAHHKALKLIRIQLIVHGFQETFPECTKDIEKEAQELSKEYADIYEIIVPKKSTQIQVIRKYSDKIFSK</sequence>
<organism evidence="1 2">
    <name type="scientific">Botrytis fragariae</name>
    <dbReference type="NCBI Taxonomy" id="1964551"/>
    <lineage>
        <taxon>Eukaryota</taxon>
        <taxon>Fungi</taxon>
        <taxon>Dikarya</taxon>
        <taxon>Ascomycota</taxon>
        <taxon>Pezizomycotina</taxon>
        <taxon>Leotiomycetes</taxon>
        <taxon>Helotiales</taxon>
        <taxon>Sclerotiniaceae</taxon>
        <taxon>Botrytis</taxon>
    </lineage>
</organism>
<dbReference type="AlphaFoldDB" id="A0A8H6ATM6"/>
<proteinExistence type="predicted"/>
<dbReference type="RefSeq" id="XP_037192289.1">
    <property type="nucleotide sequence ID" value="XM_037335194.1"/>
</dbReference>